<name>A0A1Y6C840_9PROT</name>
<dbReference type="PANTHER" id="PTHR13748:SF62">
    <property type="entry name" value="COBW DOMAIN-CONTAINING PROTEIN"/>
    <property type="match status" value="1"/>
</dbReference>
<proteinExistence type="inferred from homology"/>
<dbReference type="SMART" id="SM00833">
    <property type="entry name" value="CobW_C"/>
    <property type="match status" value="1"/>
</dbReference>
<dbReference type="InterPro" id="IPR027417">
    <property type="entry name" value="P-loop_NTPase"/>
</dbReference>
<dbReference type="InterPro" id="IPR003495">
    <property type="entry name" value="CobW/HypB/UreG_nucleotide-bd"/>
</dbReference>
<evidence type="ECO:0000256" key="5">
    <source>
        <dbReference type="ARBA" id="ARBA00045658"/>
    </source>
</evidence>
<dbReference type="InterPro" id="IPR036627">
    <property type="entry name" value="CobW-likC_sf"/>
</dbReference>
<dbReference type="CDD" id="cd03112">
    <property type="entry name" value="CobW-like"/>
    <property type="match status" value="1"/>
</dbReference>
<dbReference type="Gene3D" id="3.30.1220.10">
    <property type="entry name" value="CobW-like, C-terminal domain"/>
    <property type="match status" value="1"/>
</dbReference>
<dbReference type="Proteomes" id="UP000192917">
    <property type="component" value="Unassembled WGS sequence"/>
</dbReference>
<evidence type="ECO:0000256" key="1">
    <source>
        <dbReference type="ARBA" id="ARBA00022741"/>
    </source>
</evidence>
<dbReference type="STRING" id="560819.SAMN05428998_117108"/>
<feature type="region of interest" description="Disordered" evidence="7">
    <location>
        <begin position="207"/>
        <end position="227"/>
    </location>
</feature>
<sequence>MVPLTLLTGFLGSGKTTLLNALLRDPAFADCGVVVNEIGAVGVDQLLVEASDDTTLVLDGGCFCCSLQDGLAEAVGRLTRARRDAGLPPFRRFLVETSGAANPLPLLQQLIGDPRLNRRVLLDGVVTLVDGILGEASLRDQPEAPLQAAVADLLVLTKSDLADAAGLDRLERSLAGLNPSAARLSAVSGDLPAERLLGLGPDAAGRRAGRWLEPPAGHPHGHDHDHRHGGEDAIVTASVELPGPLDPALLEGWLEELMVVGGAHLLRLKGVLALSDDPGRPVAVHAVQHLVHAPVRLERWPDGLARGRVTAIARGLDRATLERALGWLAAQAGGA</sequence>
<dbReference type="Pfam" id="PF07683">
    <property type="entry name" value="CobW_C"/>
    <property type="match status" value="1"/>
</dbReference>
<comment type="catalytic activity">
    <reaction evidence="6">
        <text>GTP + H2O = GDP + phosphate + H(+)</text>
        <dbReference type="Rhea" id="RHEA:19669"/>
        <dbReference type="ChEBI" id="CHEBI:15377"/>
        <dbReference type="ChEBI" id="CHEBI:15378"/>
        <dbReference type="ChEBI" id="CHEBI:37565"/>
        <dbReference type="ChEBI" id="CHEBI:43474"/>
        <dbReference type="ChEBI" id="CHEBI:58189"/>
    </reaction>
    <physiologicalReaction direction="left-to-right" evidence="6">
        <dbReference type="Rhea" id="RHEA:19670"/>
    </physiologicalReaction>
</comment>
<keyword evidence="2" id="KW-0378">Hydrolase</keyword>
<evidence type="ECO:0000256" key="6">
    <source>
        <dbReference type="ARBA" id="ARBA00049117"/>
    </source>
</evidence>
<dbReference type="GO" id="GO:0016787">
    <property type="term" value="F:hydrolase activity"/>
    <property type="evidence" value="ECO:0007669"/>
    <property type="project" value="UniProtKB-KW"/>
</dbReference>
<protein>
    <submittedName>
        <fullName evidence="9">GTPase, G3E family</fullName>
    </submittedName>
</protein>
<dbReference type="InterPro" id="IPR051316">
    <property type="entry name" value="Zinc-reg_GTPase_activator"/>
</dbReference>
<evidence type="ECO:0000256" key="7">
    <source>
        <dbReference type="SAM" id="MobiDB-lite"/>
    </source>
</evidence>
<dbReference type="Pfam" id="PF02492">
    <property type="entry name" value="cobW"/>
    <property type="match status" value="1"/>
</dbReference>
<dbReference type="GO" id="GO:0000166">
    <property type="term" value="F:nucleotide binding"/>
    <property type="evidence" value="ECO:0007669"/>
    <property type="project" value="UniProtKB-KW"/>
</dbReference>
<evidence type="ECO:0000256" key="4">
    <source>
        <dbReference type="ARBA" id="ARBA00034320"/>
    </source>
</evidence>
<evidence type="ECO:0000256" key="3">
    <source>
        <dbReference type="ARBA" id="ARBA00023186"/>
    </source>
</evidence>
<accession>A0A1Y6C840</accession>
<dbReference type="SUPFAM" id="SSF52540">
    <property type="entry name" value="P-loop containing nucleoside triphosphate hydrolases"/>
    <property type="match status" value="1"/>
</dbReference>
<dbReference type="EMBL" id="FWZX01000017">
    <property type="protein sequence ID" value="SMF48692.1"/>
    <property type="molecule type" value="Genomic_DNA"/>
</dbReference>
<dbReference type="GO" id="GO:0005737">
    <property type="term" value="C:cytoplasm"/>
    <property type="evidence" value="ECO:0007669"/>
    <property type="project" value="TreeGrafter"/>
</dbReference>
<keyword evidence="1" id="KW-0547">Nucleotide-binding</keyword>
<comment type="similarity">
    <text evidence="4">Belongs to the SIMIBI class G3E GTPase family. ZNG1 subfamily.</text>
</comment>
<keyword evidence="10" id="KW-1185">Reference proteome</keyword>
<evidence type="ECO:0000313" key="9">
    <source>
        <dbReference type="EMBL" id="SMF48692.1"/>
    </source>
</evidence>
<organism evidence="9 10">
    <name type="scientific">Tistlia consotensis USBA 355</name>
    <dbReference type="NCBI Taxonomy" id="560819"/>
    <lineage>
        <taxon>Bacteria</taxon>
        <taxon>Pseudomonadati</taxon>
        <taxon>Pseudomonadota</taxon>
        <taxon>Alphaproteobacteria</taxon>
        <taxon>Rhodospirillales</taxon>
        <taxon>Rhodovibrionaceae</taxon>
        <taxon>Tistlia</taxon>
    </lineage>
</organism>
<gene>
    <name evidence="9" type="ORF">SAMN05428998_117108</name>
</gene>
<evidence type="ECO:0000259" key="8">
    <source>
        <dbReference type="SMART" id="SM00833"/>
    </source>
</evidence>
<comment type="function">
    <text evidence="5">Zinc chaperone that directly transfers zinc cofactor to target proteins, thereby activating them. Zinc is transferred from the CXCC motif in the GTPase domain to the zinc binding site in target proteins in a process requiring GTP hydrolysis.</text>
</comment>
<reference evidence="9 10" key="1">
    <citation type="submission" date="2017-04" db="EMBL/GenBank/DDBJ databases">
        <authorList>
            <person name="Afonso C.L."/>
            <person name="Miller P.J."/>
            <person name="Scott M.A."/>
            <person name="Spackman E."/>
            <person name="Goraichik I."/>
            <person name="Dimitrov K.M."/>
            <person name="Suarez D.L."/>
            <person name="Swayne D.E."/>
        </authorList>
    </citation>
    <scope>NUCLEOTIDE SEQUENCE [LARGE SCALE GENOMIC DNA]</scope>
    <source>
        <strain evidence="9 10">USBA 355</strain>
    </source>
</reference>
<dbReference type="InterPro" id="IPR011629">
    <property type="entry name" value="CobW-like_C"/>
</dbReference>
<dbReference type="RefSeq" id="WP_085124334.1">
    <property type="nucleotide sequence ID" value="NZ_FWZX01000017.1"/>
</dbReference>
<evidence type="ECO:0000256" key="2">
    <source>
        <dbReference type="ARBA" id="ARBA00022801"/>
    </source>
</evidence>
<dbReference type="PANTHER" id="PTHR13748">
    <property type="entry name" value="COBW-RELATED"/>
    <property type="match status" value="1"/>
</dbReference>
<evidence type="ECO:0000313" key="10">
    <source>
        <dbReference type="Proteomes" id="UP000192917"/>
    </source>
</evidence>
<dbReference type="Gene3D" id="3.40.50.300">
    <property type="entry name" value="P-loop containing nucleotide triphosphate hydrolases"/>
    <property type="match status" value="1"/>
</dbReference>
<keyword evidence="3" id="KW-0143">Chaperone</keyword>
<feature type="domain" description="CobW C-terminal" evidence="8">
    <location>
        <begin position="234"/>
        <end position="329"/>
    </location>
</feature>
<dbReference type="AlphaFoldDB" id="A0A1Y6C840"/>
<dbReference type="SUPFAM" id="SSF90002">
    <property type="entry name" value="Hypothetical protein YjiA, C-terminal domain"/>
    <property type="match status" value="1"/>
</dbReference>